<feature type="domain" description="Bet v I/Major latex protein" evidence="4">
    <location>
        <begin position="1"/>
        <end position="59"/>
    </location>
</feature>
<dbReference type="AlphaFoldDB" id="A0AAV5J5A2"/>
<dbReference type="InterPro" id="IPR000916">
    <property type="entry name" value="Bet_v_I/MLP"/>
</dbReference>
<dbReference type="InterPro" id="IPR023393">
    <property type="entry name" value="START-like_dom_sf"/>
</dbReference>
<keyword evidence="6" id="KW-1185">Reference proteome</keyword>
<dbReference type="PANTHER" id="PTHR31213:SF55">
    <property type="entry name" value="STRESS-INDUCED PROTEIN SAM22"/>
    <property type="match status" value="1"/>
</dbReference>
<proteinExistence type="inferred from homology"/>
<dbReference type="GO" id="GO:0005634">
    <property type="term" value="C:nucleus"/>
    <property type="evidence" value="ECO:0007669"/>
    <property type="project" value="TreeGrafter"/>
</dbReference>
<dbReference type="Pfam" id="PF00407">
    <property type="entry name" value="Bet_v_1"/>
    <property type="match status" value="1"/>
</dbReference>
<evidence type="ECO:0000313" key="5">
    <source>
        <dbReference type="EMBL" id="GKV05198.1"/>
    </source>
</evidence>
<evidence type="ECO:0000256" key="3">
    <source>
        <dbReference type="ARBA" id="ARBA00023265"/>
    </source>
</evidence>
<evidence type="ECO:0000259" key="4">
    <source>
        <dbReference type="Pfam" id="PF00407"/>
    </source>
</evidence>
<evidence type="ECO:0000256" key="2">
    <source>
        <dbReference type="ARBA" id="ARBA00022821"/>
    </source>
</evidence>
<dbReference type="GO" id="GO:0009738">
    <property type="term" value="P:abscisic acid-activated signaling pathway"/>
    <property type="evidence" value="ECO:0007669"/>
    <property type="project" value="InterPro"/>
</dbReference>
<evidence type="ECO:0000313" key="6">
    <source>
        <dbReference type="Proteomes" id="UP001054252"/>
    </source>
</evidence>
<sequence length="85" mass="9295">MGVCTYETKIITTIPLAKMFTAFVLDGDNLIPKVVPQAVKSVEIIEGDGGPGSIKKITFGEVQSIITLVNANYFRYHLDSKTLSF</sequence>
<dbReference type="InterPro" id="IPR050279">
    <property type="entry name" value="Plant_def-hormone_signal"/>
</dbReference>
<accession>A0AAV5J5A2</accession>
<dbReference type="SUPFAM" id="SSF55961">
    <property type="entry name" value="Bet v1-like"/>
    <property type="match status" value="1"/>
</dbReference>
<comment type="similarity">
    <text evidence="1">Belongs to the BetVI family.</text>
</comment>
<dbReference type="GO" id="GO:0005737">
    <property type="term" value="C:cytoplasm"/>
    <property type="evidence" value="ECO:0007669"/>
    <property type="project" value="TreeGrafter"/>
</dbReference>
<keyword evidence="2" id="KW-0611">Plant defense</keyword>
<comment type="caution">
    <text evidence="5">The sequence shown here is derived from an EMBL/GenBank/DDBJ whole genome shotgun (WGS) entry which is preliminary data.</text>
</comment>
<dbReference type="EMBL" id="BPVZ01000023">
    <property type="protein sequence ID" value="GKV05198.1"/>
    <property type="molecule type" value="Genomic_DNA"/>
</dbReference>
<dbReference type="FunFam" id="3.30.530.20:FF:000007">
    <property type="entry name" value="Major pollen allergen Bet v 1-A"/>
    <property type="match status" value="1"/>
</dbReference>
<organism evidence="5 6">
    <name type="scientific">Rubroshorea leprosula</name>
    <dbReference type="NCBI Taxonomy" id="152421"/>
    <lineage>
        <taxon>Eukaryota</taxon>
        <taxon>Viridiplantae</taxon>
        <taxon>Streptophyta</taxon>
        <taxon>Embryophyta</taxon>
        <taxon>Tracheophyta</taxon>
        <taxon>Spermatophyta</taxon>
        <taxon>Magnoliopsida</taxon>
        <taxon>eudicotyledons</taxon>
        <taxon>Gunneridae</taxon>
        <taxon>Pentapetalae</taxon>
        <taxon>rosids</taxon>
        <taxon>malvids</taxon>
        <taxon>Malvales</taxon>
        <taxon>Dipterocarpaceae</taxon>
        <taxon>Rubroshorea</taxon>
    </lineage>
</organism>
<reference evidence="5 6" key="1">
    <citation type="journal article" date="2021" name="Commun. Biol.">
        <title>The genome of Shorea leprosula (Dipterocarpaceae) highlights the ecological relevance of drought in aseasonal tropical rainforests.</title>
        <authorList>
            <person name="Ng K.K.S."/>
            <person name="Kobayashi M.J."/>
            <person name="Fawcett J.A."/>
            <person name="Hatakeyama M."/>
            <person name="Paape T."/>
            <person name="Ng C.H."/>
            <person name="Ang C.C."/>
            <person name="Tnah L.H."/>
            <person name="Lee C.T."/>
            <person name="Nishiyama T."/>
            <person name="Sese J."/>
            <person name="O'Brien M.J."/>
            <person name="Copetti D."/>
            <person name="Mohd Noor M.I."/>
            <person name="Ong R.C."/>
            <person name="Putra M."/>
            <person name="Sireger I.Z."/>
            <person name="Indrioko S."/>
            <person name="Kosugi Y."/>
            <person name="Izuno A."/>
            <person name="Isagi Y."/>
            <person name="Lee S.L."/>
            <person name="Shimizu K.K."/>
        </authorList>
    </citation>
    <scope>NUCLEOTIDE SEQUENCE [LARGE SCALE GENOMIC DNA]</scope>
    <source>
        <strain evidence="5">214</strain>
    </source>
</reference>
<name>A0AAV5J5A2_9ROSI</name>
<dbReference type="Proteomes" id="UP001054252">
    <property type="component" value="Unassembled WGS sequence"/>
</dbReference>
<protein>
    <recommendedName>
        <fullName evidence="4">Bet v I/Major latex protein domain-containing protein</fullName>
    </recommendedName>
</protein>
<dbReference type="PRINTS" id="PR00634">
    <property type="entry name" value="BETALLERGEN"/>
</dbReference>
<gene>
    <name evidence="5" type="ORF">SLEP1_g17233</name>
</gene>
<dbReference type="InterPro" id="IPR024949">
    <property type="entry name" value="Bet_v_I_allergen"/>
</dbReference>
<evidence type="ECO:0000256" key="1">
    <source>
        <dbReference type="ARBA" id="ARBA00009744"/>
    </source>
</evidence>
<keyword evidence="3" id="KW-0568">Pathogenesis-related protein</keyword>
<dbReference type="Gene3D" id="3.30.530.20">
    <property type="match status" value="1"/>
</dbReference>
<dbReference type="GO" id="GO:0010427">
    <property type="term" value="F:abscisic acid binding"/>
    <property type="evidence" value="ECO:0007669"/>
    <property type="project" value="InterPro"/>
</dbReference>
<dbReference type="GO" id="GO:0006952">
    <property type="term" value="P:defense response"/>
    <property type="evidence" value="ECO:0007669"/>
    <property type="project" value="UniProtKB-KW"/>
</dbReference>
<dbReference type="GO" id="GO:0004864">
    <property type="term" value="F:protein phosphatase inhibitor activity"/>
    <property type="evidence" value="ECO:0007669"/>
    <property type="project" value="InterPro"/>
</dbReference>
<dbReference type="PANTHER" id="PTHR31213">
    <property type="entry name" value="OS08G0374000 PROTEIN-RELATED"/>
    <property type="match status" value="1"/>
</dbReference>
<dbReference type="GO" id="GO:0038023">
    <property type="term" value="F:signaling receptor activity"/>
    <property type="evidence" value="ECO:0007669"/>
    <property type="project" value="InterPro"/>
</dbReference>